<feature type="domain" description="F-box" evidence="1">
    <location>
        <begin position="1"/>
        <end position="46"/>
    </location>
</feature>
<evidence type="ECO:0000259" key="1">
    <source>
        <dbReference type="PROSITE" id="PS50181"/>
    </source>
</evidence>
<reference evidence="2 3" key="1">
    <citation type="submission" date="2024-02" db="EMBL/GenBank/DDBJ databases">
        <title>Discinaceae phylogenomics.</title>
        <authorList>
            <person name="Dirks A.C."/>
            <person name="James T.Y."/>
        </authorList>
    </citation>
    <scope>NUCLEOTIDE SEQUENCE [LARGE SCALE GENOMIC DNA]</scope>
    <source>
        <strain evidence="2 3">ACD0624</strain>
    </source>
</reference>
<sequence>MPVLETLPVEILRQILGDLDCFDLHAITLVSCFFNSIGEPFLYASLGNYEGWLTPCLRAIVTRPALARHVRCVDFSWWMEVDHPDSSYGELFSATAKQLGLDATRSEETEPWSKEARALLLLHLLPNTKEIRINRSPLLNRFFESTLSTPIEDLPFKSLRRFQANEYTEQSLVTPKLLLALMRFPSLRDVVIDLQFAEDYTHDASVIVGITAFARQSPITHLSLHFGNTTTSMLQHILQMPRALTDFSYADDSRYPSTPDTTPLRSALRALRHTLKSLSLGGLRALQLGQPGQQTIGSLHDWPALTTIRCSLTALLGTRFTATCPLVDLLPMGIRELEVRRLDELSHLRSSSEWTVTEMTDQLVLVVLHRLKLVWLHVDTCSVRYTVETGWVNKYEAEVKERLVVACGARPLIVVVS</sequence>
<organism evidence="2 3">
    <name type="scientific">Discina gigas</name>
    <dbReference type="NCBI Taxonomy" id="1032678"/>
    <lineage>
        <taxon>Eukaryota</taxon>
        <taxon>Fungi</taxon>
        <taxon>Dikarya</taxon>
        <taxon>Ascomycota</taxon>
        <taxon>Pezizomycotina</taxon>
        <taxon>Pezizomycetes</taxon>
        <taxon>Pezizales</taxon>
        <taxon>Discinaceae</taxon>
        <taxon>Discina</taxon>
    </lineage>
</organism>
<dbReference type="PROSITE" id="PS50181">
    <property type="entry name" value="FBOX"/>
    <property type="match status" value="1"/>
</dbReference>
<gene>
    <name evidence="2" type="ORF">Q9L58_010127</name>
</gene>
<evidence type="ECO:0000313" key="3">
    <source>
        <dbReference type="Proteomes" id="UP001447188"/>
    </source>
</evidence>
<protein>
    <recommendedName>
        <fullName evidence="1">F-box domain-containing protein</fullName>
    </recommendedName>
</protein>
<dbReference type="EMBL" id="JBBBZM010000315">
    <property type="protein sequence ID" value="KAL0631025.1"/>
    <property type="molecule type" value="Genomic_DNA"/>
</dbReference>
<dbReference type="InterPro" id="IPR001810">
    <property type="entry name" value="F-box_dom"/>
</dbReference>
<dbReference type="SUPFAM" id="SSF81383">
    <property type="entry name" value="F-box domain"/>
    <property type="match status" value="1"/>
</dbReference>
<dbReference type="InterPro" id="IPR036047">
    <property type="entry name" value="F-box-like_dom_sf"/>
</dbReference>
<proteinExistence type="predicted"/>
<comment type="caution">
    <text evidence="2">The sequence shown here is derived from an EMBL/GenBank/DDBJ whole genome shotgun (WGS) entry which is preliminary data.</text>
</comment>
<accession>A0ABR3G517</accession>
<evidence type="ECO:0000313" key="2">
    <source>
        <dbReference type="EMBL" id="KAL0631025.1"/>
    </source>
</evidence>
<dbReference type="Proteomes" id="UP001447188">
    <property type="component" value="Unassembled WGS sequence"/>
</dbReference>
<keyword evidence="3" id="KW-1185">Reference proteome</keyword>
<name>A0ABR3G517_9PEZI</name>